<protein>
    <submittedName>
        <fullName evidence="3">Putative glycoside catalytic core protein</fullName>
    </submittedName>
</protein>
<keyword evidence="4" id="KW-1185">Reference proteome</keyword>
<feature type="signal peptide" evidence="1">
    <location>
        <begin position="1"/>
        <end position="22"/>
    </location>
</feature>
<dbReference type="SUPFAM" id="SSF51445">
    <property type="entry name" value="(Trans)glycosidases"/>
    <property type="match status" value="1"/>
</dbReference>
<dbReference type="GO" id="GO:0009277">
    <property type="term" value="C:fungal-type cell wall"/>
    <property type="evidence" value="ECO:0007669"/>
    <property type="project" value="TreeGrafter"/>
</dbReference>
<dbReference type="OrthoDB" id="43654at2759"/>
<dbReference type="KEGG" id="tmn:UCRPA7_6101"/>
<dbReference type="InterPro" id="IPR024655">
    <property type="entry name" value="Asl1_glyco_hydro_catalytic"/>
</dbReference>
<dbReference type="eggNOG" id="ENOG502S2W1">
    <property type="taxonomic scope" value="Eukaryota"/>
</dbReference>
<evidence type="ECO:0000313" key="4">
    <source>
        <dbReference type="Proteomes" id="UP000014074"/>
    </source>
</evidence>
<dbReference type="RefSeq" id="XP_007916833.1">
    <property type="nucleotide sequence ID" value="XM_007918642.1"/>
</dbReference>
<feature type="chain" id="PRO_5004451996" evidence="1">
    <location>
        <begin position="23"/>
        <end position="345"/>
    </location>
</feature>
<dbReference type="AlphaFoldDB" id="R8BGM7"/>
<reference evidence="4" key="1">
    <citation type="journal article" date="2013" name="Genome Announc.">
        <title>Draft genome sequence of the ascomycete Phaeoacremonium aleophilum strain UCR-PA7, a causal agent of the esca disease complex in grapevines.</title>
        <authorList>
            <person name="Blanco-Ulate B."/>
            <person name="Rolshausen P."/>
            <person name="Cantu D."/>
        </authorList>
    </citation>
    <scope>NUCLEOTIDE SEQUENCE [LARGE SCALE GENOMIC DNA]</scope>
    <source>
        <strain evidence="4">UCR-PA7</strain>
    </source>
</reference>
<organism evidence="3 4">
    <name type="scientific">Phaeoacremonium minimum (strain UCR-PA7)</name>
    <name type="common">Esca disease fungus</name>
    <name type="synonym">Togninia minima</name>
    <dbReference type="NCBI Taxonomy" id="1286976"/>
    <lineage>
        <taxon>Eukaryota</taxon>
        <taxon>Fungi</taxon>
        <taxon>Dikarya</taxon>
        <taxon>Ascomycota</taxon>
        <taxon>Pezizomycotina</taxon>
        <taxon>Sordariomycetes</taxon>
        <taxon>Sordariomycetidae</taxon>
        <taxon>Togniniales</taxon>
        <taxon>Togniniaceae</taxon>
        <taxon>Phaeoacremonium</taxon>
    </lineage>
</organism>
<accession>R8BGM7</accession>
<dbReference type="GO" id="GO:0071966">
    <property type="term" value="P:fungal-type cell wall polysaccharide metabolic process"/>
    <property type="evidence" value="ECO:0007669"/>
    <property type="project" value="TreeGrafter"/>
</dbReference>
<dbReference type="InterPro" id="IPR053183">
    <property type="entry name" value="ASL1"/>
</dbReference>
<dbReference type="Pfam" id="PF11790">
    <property type="entry name" value="Glyco_hydro_cc"/>
    <property type="match status" value="1"/>
</dbReference>
<dbReference type="EMBL" id="KB933218">
    <property type="protein sequence ID" value="EON98377.1"/>
    <property type="molecule type" value="Genomic_DNA"/>
</dbReference>
<dbReference type="PANTHER" id="PTHR34154">
    <property type="entry name" value="ALKALI-SENSITIVE LINKAGE PROTEIN 1"/>
    <property type="match status" value="1"/>
</dbReference>
<keyword evidence="1" id="KW-0732">Signal</keyword>
<dbReference type="GeneID" id="19326724"/>
<feature type="domain" description="Asl1-like glycosyl hydrolase catalytic" evidence="2">
    <location>
        <begin position="29"/>
        <end position="282"/>
    </location>
</feature>
<dbReference type="Gene3D" id="3.20.20.80">
    <property type="entry name" value="Glycosidases"/>
    <property type="match status" value="1"/>
</dbReference>
<evidence type="ECO:0000313" key="3">
    <source>
        <dbReference type="EMBL" id="EON98377.1"/>
    </source>
</evidence>
<dbReference type="Proteomes" id="UP000014074">
    <property type="component" value="Unassembled WGS sequence"/>
</dbReference>
<gene>
    <name evidence="3" type="ORF">UCRPA7_6101</name>
</gene>
<sequence>MLGSVLSVVATALLAARPGAAATQNPKRGLVYVPSPDASVNEIWVEDGSPLSWYYNYATNITDVYASIPQSTFEFVPMLWGAVNDTSFLSNVTDLIKQGHNITHVLGFNQPELSWNESGSNIEPADAARIWIKNFLPLQEMGVKIGLPVIKAQTDPMPWMTPFLANCTTMLRKASASSEANCSWDFLTMHVFGNMSVLTGEVDKYAKLFPDTPIWITEYALDNADLPTTQAFFNESLKYLDESDIVERYSYFGSFRADVSNVGPNVTMIDDYGRLTDIGSWYLGGNATGNTPTYSGNSGSTGSGSSGSTCNATNPCGNDNGAGILASGLQWQGLTALALISYVLS</sequence>
<dbReference type="PANTHER" id="PTHR34154:SF3">
    <property type="entry name" value="ALKALI-SENSITIVE LINKAGE PROTEIN 1"/>
    <property type="match status" value="1"/>
</dbReference>
<evidence type="ECO:0000256" key="1">
    <source>
        <dbReference type="SAM" id="SignalP"/>
    </source>
</evidence>
<dbReference type="InterPro" id="IPR017853">
    <property type="entry name" value="GH"/>
</dbReference>
<proteinExistence type="predicted"/>
<dbReference type="HOGENOM" id="CLU_040908_3_0_1"/>
<evidence type="ECO:0000259" key="2">
    <source>
        <dbReference type="Pfam" id="PF11790"/>
    </source>
</evidence>
<name>R8BGM7_PHAM7</name>